<reference evidence="3 4" key="2">
    <citation type="journal article" date="2022" name="Mar. Drugs">
        <title>Bioassay-Guided Fractionation Leads to the Detection of Cholic Acid Generated by the Rare Thalassomonas sp.</title>
        <authorList>
            <person name="Pheiffer F."/>
            <person name="Schneider Y.K."/>
            <person name="Hansen E.H."/>
            <person name="Andersen J.H."/>
            <person name="Isaksson J."/>
            <person name="Busche T."/>
            <person name="R C."/>
            <person name="Kalinowski J."/>
            <person name="Zyl L.V."/>
            <person name="Trindade M."/>
        </authorList>
    </citation>
    <scope>NUCLEOTIDE SEQUENCE [LARGE SCALE GENOMIC DNA]</scope>
    <source>
        <strain evidence="3 4">A5K-106</strain>
    </source>
</reference>
<dbReference type="InterPro" id="IPR011990">
    <property type="entry name" value="TPR-like_helical_dom_sf"/>
</dbReference>
<gene>
    <name evidence="3" type="ORF">SG35_026330</name>
</gene>
<dbReference type="Gene3D" id="1.25.40.10">
    <property type="entry name" value="Tetratricopeptide repeat domain"/>
    <property type="match status" value="2"/>
</dbReference>
<sequence length="624" mass="71178">MDFIANLFQTVFLLNTTEITLILLAVALVVILLSHKRILSVLKSLTGPLFKRVQLSVLRLLPKKQQESIFNKEICSVLNQARGFRLKGQFTEAKGMYQKVIDKVEVYLDEAAVVFEHEHDDKLVCAQAYLDAGHDCQNRGEFSHALEHYRHSRELTPGTDEKSKICHASATSASAFIHHVQGDDKAALQEFNQARQVFEQLDERLGVAGTYKGLARISYVAGHLQDALSYYNQAYGEYVEAKDSFGQAQVRLGIGGIYLAQGLTDRAQYEFDQAYDIFKNDSNLRGLASTIFNYALLDLDRHKVSTALGELQTANVFFTFIESKFEQANAYLLLGQSLIQTMKLDEAEEALEKAYKLYKKMGVSSGLAHVDYSRGNLKLTANNHALARQYYSKAIERYPNNLSKAQALRSLGNSYFITGDFQQSEQNYRTGLQICMNLNCRKDEAKLRRKLGYLAMVQGNFEEAGMFFNSSLESLPADCVEEKTLGILYKAMLIIEKCYDISEELTENRKTAFEYHMQSAGEEYHQALRLYIYGRYYLLKGKHFSARECLLTAKSHFELNNQLCWLFRCYYALGKNELENGLLNLSAHTRENSLHYLRPGYQLAQQMQCQRAVSLFKILIEQLR</sequence>
<dbReference type="Proteomes" id="UP000032568">
    <property type="component" value="Chromosome"/>
</dbReference>
<feature type="repeat" description="TPR" evidence="1">
    <location>
        <begin position="328"/>
        <end position="361"/>
    </location>
</feature>
<dbReference type="SUPFAM" id="SSF48452">
    <property type="entry name" value="TPR-like"/>
    <property type="match status" value="2"/>
</dbReference>
<keyword evidence="1" id="KW-0802">TPR repeat</keyword>
<dbReference type="EMBL" id="CP059735">
    <property type="protein sequence ID" value="WDD98715.1"/>
    <property type="molecule type" value="Genomic_DNA"/>
</dbReference>
<evidence type="ECO:0000256" key="2">
    <source>
        <dbReference type="SAM" id="Phobius"/>
    </source>
</evidence>
<keyword evidence="2" id="KW-0812">Transmembrane</keyword>
<organism evidence="3 4">
    <name type="scientific">Thalassomonas actiniarum</name>
    <dbReference type="NCBI Taxonomy" id="485447"/>
    <lineage>
        <taxon>Bacteria</taxon>
        <taxon>Pseudomonadati</taxon>
        <taxon>Pseudomonadota</taxon>
        <taxon>Gammaproteobacteria</taxon>
        <taxon>Alteromonadales</taxon>
        <taxon>Colwelliaceae</taxon>
        <taxon>Thalassomonas</taxon>
    </lineage>
</organism>
<keyword evidence="2" id="KW-1133">Transmembrane helix</keyword>
<keyword evidence="2" id="KW-0472">Membrane</keyword>
<reference evidence="3 4" key="1">
    <citation type="journal article" date="2015" name="Genome Announc.">
        <title>Draft Genome Sequences of Marine Isolates of Thalassomonas viridans and Thalassomonas actiniarum.</title>
        <authorList>
            <person name="Olonade I."/>
            <person name="van Zyl L.J."/>
            <person name="Trindade M."/>
        </authorList>
    </citation>
    <scope>NUCLEOTIDE SEQUENCE [LARGE SCALE GENOMIC DNA]</scope>
    <source>
        <strain evidence="3 4">A5K-106</strain>
    </source>
</reference>
<keyword evidence="4" id="KW-1185">Reference proteome</keyword>
<dbReference type="InterPro" id="IPR047705">
    <property type="entry name" value="AimR-like"/>
</dbReference>
<feature type="repeat" description="TPR" evidence="1">
    <location>
        <begin position="445"/>
        <end position="478"/>
    </location>
</feature>
<dbReference type="Pfam" id="PF13181">
    <property type="entry name" value="TPR_8"/>
    <property type="match status" value="1"/>
</dbReference>
<dbReference type="Pfam" id="PF22871">
    <property type="entry name" value="AimR"/>
    <property type="match status" value="1"/>
</dbReference>
<name>A0AAE9YPM3_9GAMM</name>
<dbReference type="PROSITE" id="PS50005">
    <property type="entry name" value="TPR"/>
    <property type="match status" value="4"/>
</dbReference>
<dbReference type="PANTHER" id="PTHR10098">
    <property type="entry name" value="RAPSYN-RELATED"/>
    <property type="match status" value="1"/>
</dbReference>
<dbReference type="PANTHER" id="PTHR10098:SF108">
    <property type="entry name" value="TETRATRICOPEPTIDE REPEAT PROTEIN 28"/>
    <property type="match status" value="1"/>
</dbReference>
<dbReference type="KEGG" id="tact:SG35_026330"/>
<dbReference type="InterPro" id="IPR019734">
    <property type="entry name" value="TPR_rpt"/>
</dbReference>
<evidence type="ECO:0000313" key="4">
    <source>
        <dbReference type="Proteomes" id="UP000032568"/>
    </source>
</evidence>
<feature type="repeat" description="TPR" evidence="1">
    <location>
        <begin position="126"/>
        <end position="159"/>
    </location>
</feature>
<proteinExistence type="predicted"/>
<evidence type="ECO:0000313" key="3">
    <source>
        <dbReference type="EMBL" id="WDD98715.1"/>
    </source>
</evidence>
<dbReference type="SMART" id="SM00028">
    <property type="entry name" value="TPR"/>
    <property type="match status" value="9"/>
</dbReference>
<accession>A0AAE9YPM3</accession>
<dbReference type="RefSeq" id="WP_044833227.1">
    <property type="nucleotide sequence ID" value="NZ_CP059735.1"/>
</dbReference>
<dbReference type="AlphaFoldDB" id="A0AAE9YPM3"/>
<feature type="transmembrane region" description="Helical" evidence="2">
    <location>
        <begin position="12"/>
        <end position="33"/>
    </location>
</feature>
<evidence type="ECO:0000256" key="1">
    <source>
        <dbReference type="PROSITE-ProRule" id="PRU00339"/>
    </source>
</evidence>
<feature type="repeat" description="TPR" evidence="1">
    <location>
        <begin position="368"/>
        <end position="401"/>
    </location>
</feature>
<protein>
    <submittedName>
        <fullName evidence="3">Tetratricopeptide repeat protein</fullName>
    </submittedName>
</protein>